<comment type="similarity">
    <text evidence="2 7">Belongs to the methyltransferase superfamily.</text>
</comment>
<reference evidence="9 10" key="1">
    <citation type="submission" date="2018-06" db="EMBL/GenBank/DDBJ databases">
        <title>The Genome of Cuscuta australis (Dodder) Provides Insight into the Evolution of Plant Parasitism.</title>
        <authorList>
            <person name="Liu H."/>
        </authorList>
    </citation>
    <scope>NUCLEOTIDE SEQUENCE [LARGE SCALE GENOMIC DNA]</scope>
    <source>
        <strain evidence="10">cv. Yunnan</strain>
        <tissue evidence="9">Vines</tissue>
    </source>
</reference>
<dbReference type="InterPro" id="IPR029063">
    <property type="entry name" value="SAM-dependent_MTases_sf"/>
</dbReference>
<evidence type="ECO:0000256" key="5">
    <source>
        <dbReference type="ARBA" id="ARBA00023180"/>
    </source>
</evidence>
<evidence type="ECO:0000256" key="1">
    <source>
        <dbReference type="ARBA" id="ARBA00004606"/>
    </source>
</evidence>
<keyword evidence="4 7" id="KW-0735">Signal-anchor</keyword>
<dbReference type="Gene3D" id="3.40.50.150">
    <property type="entry name" value="Vaccinia Virus protein VP39"/>
    <property type="match status" value="1"/>
</dbReference>
<dbReference type="PANTHER" id="PTHR10108:SF1144">
    <property type="entry name" value="METHYLTRANSFERASE PMT10-RELATED"/>
    <property type="match status" value="1"/>
</dbReference>
<dbReference type="AlphaFoldDB" id="A0A328DR29"/>
<keyword evidence="10" id="KW-1185">Reference proteome</keyword>
<evidence type="ECO:0000313" key="9">
    <source>
        <dbReference type="EMBL" id="RAL48167.1"/>
    </source>
</evidence>
<dbReference type="GO" id="GO:0005768">
    <property type="term" value="C:endosome"/>
    <property type="evidence" value="ECO:0007669"/>
    <property type="project" value="TreeGrafter"/>
</dbReference>
<dbReference type="GO" id="GO:0032259">
    <property type="term" value="P:methylation"/>
    <property type="evidence" value="ECO:0007669"/>
    <property type="project" value="UniProtKB-KW"/>
</dbReference>
<dbReference type="GO" id="GO:0005802">
    <property type="term" value="C:trans-Golgi network"/>
    <property type="evidence" value="ECO:0007669"/>
    <property type="project" value="TreeGrafter"/>
</dbReference>
<organism evidence="9 10">
    <name type="scientific">Cuscuta australis</name>
    <dbReference type="NCBI Taxonomy" id="267555"/>
    <lineage>
        <taxon>Eukaryota</taxon>
        <taxon>Viridiplantae</taxon>
        <taxon>Streptophyta</taxon>
        <taxon>Embryophyta</taxon>
        <taxon>Tracheophyta</taxon>
        <taxon>Spermatophyta</taxon>
        <taxon>Magnoliopsida</taxon>
        <taxon>eudicotyledons</taxon>
        <taxon>Gunneridae</taxon>
        <taxon>Pentapetalae</taxon>
        <taxon>asterids</taxon>
        <taxon>lamiids</taxon>
        <taxon>Solanales</taxon>
        <taxon>Convolvulaceae</taxon>
        <taxon>Cuscuteae</taxon>
        <taxon>Cuscuta</taxon>
        <taxon>Cuscuta subgen. Grammica</taxon>
        <taxon>Cuscuta sect. Cleistogrammica</taxon>
    </lineage>
</organism>
<evidence type="ECO:0000256" key="3">
    <source>
        <dbReference type="ARBA" id="ARBA00022603"/>
    </source>
</evidence>
<feature type="compositionally biased region" description="Pro residues" evidence="8">
    <location>
        <begin position="67"/>
        <end position="89"/>
    </location>
</feature>
<evidence type="ECO:0000256" key="8">
    <source>
        <dbReference type="SAM" id="MobiDB-lite"/>
    </source>
</evidence>
<evidence type="ECO:0000256" key="6">
    <source>
        <dbReference type="ARBA" id="ARBA00037847"/>
    </source>
</evidence>
<dbReference type="InterPro" id="IPR004159">
    <property type="entry name" value="Put_SAM_MeTrfase"/>
</dbReference>
<keyword evidence="5 7" id="KW-0325">Glycoprotein</keyword>
<sequence>MPSFGGAASSSDHISLAKSPAFLKFVALTLLSLSIFVLLRHFSDPTPNFSSPLSNLTTTVNAVAKPSRPPVSPPPLPTVSPPSVGPPARPTRDFLERTGIIDENGLMVLDFIIGDYDDELLETVGNASGGGTDRDEIRGIVKKGKLGKFGVCDQSMSQYIPCLDSVEVLSKFNSSERHCREKGLDCVVPRPKGYSFRVSWPKSRDEVWMSNIPQTSLVDDRRGQIVISKEKQVYLFPEGGSDFPHGVEHYLDQISSMVPEISFGNKTRVVLDIGCGVGSFAAYLAKRNVVTLSIAPKDASSNQIQFALERGVPAMIAGFETRRFMYTSQAFDFIHCSNCRVNWTNNEGILLLEVNRVLRAGGYFLLPEQQPVDKQETSLEQWKEMEDLTDRLCWELVKKGEGIAIWKKPLNNSCYFNRGPTAKPSICGNDDDPDDVWYVNMKACITRLPDNGYGANVTGWPARLKYPPDRLFSIKMDAILSRREIYRADTNYMIDLVRGYINAFHWKTLQLRNIMDMRAGYGGFGAALAENEEIDCWVMNVVPVSGPNTLPVIYDRGLIGVMHDWCEPFGTYPRSYDLLNAVALFSAEKNRCNISNIVLEMDRILRPGGRVYIRDFTPIIDEVEELTRAVGWVSFRYDDSEGPHSNWKLLTCEKRM</sequence>
<dbReference type="CDD" id="cd02440">
    <property type="entry name" value="AdoMet_MTases"/>
    <property type="match status" value="1"/>
</dbReference>
<comment type="subcellular location">
    <subcellularLocation>
        <location evidence="6">Endomembrane system</location>
        <topology evidence="6">Single-pass membrane protein</topology>
    </subcellularLocation>
    <subcellularLocation>
        <location evidence="1 7">Membrane</location>
        <topology evidence="1 7">Single-pass type II membrane protein</topology>
    </subcellularLocation>
</comment>
<evidence type="ECO:0000256" key="4">
    <source>
        <dbReference type="ARBA" id="ARBA00022968"/>
    </source>
</evidence>
<keyword evidence="4 7" id="KW-0812">Transmembrane</keyword>
<dbReference type="Pfam" id="PF03141">
    <property type="entry name" value="Methyltransf_29"/>
    <property type="match status" value="1"/>
</dbReference>
<dbReference type="GO" id="GO:0016020">
    <property type="term" value="C:membrane"/>
    <property type="evidence" value="ECO:0007669"/>
    <property type="project" value="UniProtKB-SubCell"/>
</dbReference>
<dbReference type="EC" id="2.1.1.-" evidence="7"/>
<name>A0A328DR29_9ASTE</name>
<dbReference type="PANTHER" id="PTHR10108">
    <property type="entry name" value="SAM-DEPENDENT METHYLTRANSFERASE"/>
    <property type="match status" value="1"/>
</dbReference>
<protein>
    <recommendedName>
        <fullName evidence="7">Methyltransferase</fullName>
        <ecNumber evidence="7">2.1.1.-</ecNumber>
    </recommendedName>
</protein>
<dbReference type="GO" id="GO:0008168">
    <property type="term" value="F:methyltransferase activity"/>
    <property type="evidence" value="ECO:0007669"/>
    <property type="project" value="UniProtKB-UniRule"/>
</dbReference>
<comment type="caution">
    <text evidence="9">The sequence shown here is derived from an EMBL/GenBank/DDBJ whole genome shotgun (WGS) entry which is preliminary data.</text>
</comment>
<evidence type="ECO:0000313" key="10">
    <source>
        <dbReference type="Proteomes" id="UP000249390"/>
    </source>
</evidence>
<dbReference type="EMBL" id="NQVE01000098">
    <property type="protein sequence ID" value="RAL48167.1"/>
    <property type="molecule type" value="Genomic_DNA"/>
</dbReference>
<evidence type="ECO:0000256" key="7">
    <source>
        <dbReference type="RuleBase" id="RU366043"/>
    </source>
</evidence>
<evidence type="ECO:0000256" key="2">
    <source>
        <dbReference type="ARBA" id="ARBA00008361"/>
    </source>
</evidence>
<feature type="region of interest" description="Disordered" evidence="8">
    <location>
        <begin position="64"/>
        <end position="89"/>
    </location>
</feature>
<dbReference type="SUPFAM" id="SSF53335">
    <property type="entry name" value="S-adenosyl-L-methionine-dependent methyltransferases"/>
    <property type="match status" value="2"/>
</dbReference>
<accession>A0A328DR29</accession>
<keyword evidence="3 7" id="KW-0489">Methyltransferase</keyword>
<proteinExistence type="inferred from homology"/>
<dbReference type="Proteomes" id="UP000249390">
    <property type="component" value="Unassembled WGS sequence"/>
</dbReference>
<gene>
    <name evidence="9" type="ORF">DM860_005591</name>
</gene>
<keyword evidence="7" id="KW-0808">Transferase</keyword>